<dbReference type="AlphaFoldDB" id="A0A5C6MGD5"/>
<accession>A0A5C6MGD5</accession>
<dbReference type="GO" id="GO:0016740">
    <property type="term" value="F:transferase activity"/>
    <property type="evidence" value="ECO:0007669"/>
    <property type="project" value="UniProtKB-KW"/>
</dbReference>
<dbReference type="EMBL" id="RHFK02000388">
    <property type="protein sequence ID" value="TWW54142.1"/>
    <property type="molecule type" value="Genomic_DNA"/>
</dbReference>
<protein>
    <submittedName>
        <fullName evidence="1">Putative bifunctional UDP-N-acetylglucosamine transferase and deubiquitinase ALG13</fullName>
    </submittedName>
</protein>
<dbReference type="Proteomes" id="UP000324091">
    <property type="component" value="Unassembled WGS sequence"/>
</dbReference>
<keyword evidence="2" id="KW-1185">Reference proteome</keyword>
<proteinExistence type="predicted"/>
<reference evidence="1 2" key="1">
    <citation type="submission" date="2019-04" db="EMBL/GenBank/DDBJ databases">
        <title>Chromosome genome assembly for Takifugu flavidus.</title>
        <authorList>
            <person name="Xiao S."/>
        </authorList>
    </citation>
    <scope>NUCLEOTIDE SEQUENCE [LARGE SCALE GENOMIC DNA]</scope>
    <source>
        <strain evidence="1">HTHZ2018</strain>
        <tissue evidence="1">Muscle</tissue>
    </source>
</reference>
<name>A0A5C6MGD5_9TELE</name>
<evidence type="ECO:0000313" key="2">
    <source>
        <dbReference type="Proteomes" id="UP000324091"/>
    </source>
</evidence>
<keyword evidence="1" id="KW-0808">Transferase</keyword>
<organism evidence="1 2">
    <name type="scientific">Takifugu flavidus</name>
    <name type="common">sansaifugu</name>
    <dbReference type="NCBI Taxonomy" id="433684"/>
    <lineage>
        <taxon>Eukaryota</taxon>
        <taxon>Metazoa</taxon>
        <taxon>Chordata</taxon>
        <taxon>Craniata</taxon>
        <taxon>Vertebrata</taxon>
        <taxon>Euteleostomi</taxon>
        <taxon>Actinopterygii</taxon>
        <taxon>Neopterygii</taxon>
        <taxon>Teleostei</taxon>
        <taxon>Neoteleostei</taxon>
        <taxon>Acanthomorphata</taxon>
        <taxon>Eupercaria</taxon>
        <taxon>Tetraodontiformes</taxon>
        <taxon>Tetradontoidea</taxon>
        <taxon>Tetraodontidae</taxon>
        <taxon>Takifugu</taxon>
    </lineage>
</organism>
<comment type="caution">
    <text evidence="1">The sequence shown here is derived from an EMBL/GenBank/DDBJ whole genome shotgun (WGS) entry which is preliminary data.</text>
</comment>
<gene>
    <name evidence="1" type="ORF">D4764_0167530</name>
</gene>
<evidence type="ECO:0000313" key="1">
    <source>
        <dbReference type="EMBL" id="TWW54142.1"/>
    </source>
</evidence>
<sequence length="135" mass="14553">MENETSTSPARVMCKRGETSPLWFGSARLAVGVATAGGGMPNGFKKYFAKMDEYLCSLGLYRKMVARDASSLFRAVSEQVPRVNLLSSVKTGHQWQDVGPRGRSPRPVPEATLMKGAGIGPADGLRTFYGPVQLS</sequence>